<dbReference type="SUPFAM" id="SSF53955">
    <property type="entry name" value="Lysozyme-like"/>
    <property type="match status" value="1"/>
</dbReference>
<accession>A0ABT9W6B2</accession>
<comment type="similarity">
    <text evidence="1">Belongs to the transglycosylase Slt family.</text>
</comment>
<dbReference type="PANTHER" id="PTHR37423">
    <property type="entry name" value="SOLUBLE LYTIC MUREIN TRANSGLYCOSYLASE-RELATED"/>
    <property type="match status" value="1"/>
</dbReference>
<dbReference type="Proteomes" id="UP001233836">
    <property type="component" value="Unassembled WGS sequence"/>
</dbReference>
<evidence type="ECO:0000256" key="1">
    <source>
        <dbReference type="ARBA" id="ARBA00007734"/>
    </source>
</evidence>
<evidence type="ECO:0000259" key="2">
    <source>
        <dbReference type="Pfam" id="PF01464"/>
    </source>
</evidence>
<gene>
    <name evidence="3" type="ORF">J2T19_000041</name>
</gene>
<dbReference type="InterPro" id="IPR000189">
    <property type="entry name" value="Transglyc_AS"/>
</dbReference>
<dbReference type="EMBL" id="JAUSTI010000001">
    <property type="protein sequence ID" value="MDQ0168604.1"/>
    <property type="molecule type" value="Genomic_DNA"/>
</dbReference>
<proteinExistence type="inferred from homology"/>
<evidence type="ECO:0000313" key="3">
    <source>
        <dbReference type="EMBL" id="MDQ0168604.1"/>
    </source>
</evidence>
<name>A0ABT9W6B2_9BACL</name>
<dbReference type="PROSITE" id="PS00922">
    <property type="entry name" value="TRANSGLYCOSYLASE"/>
    <property type="match status" value="1"/>
</dbReference>
<reference evidence="3 4" key="1">
    <citation type="submission" date="2023-07" db="EMBL/GenBank/DDBJ databases">
        <title>Sorghum-associated microbial communities from plants grown in Nebraska, USA.</title>
        <authorList>
            <person name="Schachtman D."/>
        </authorList>
    </citation>
    <scope>NUCLEOTIDE SEQUENCE [LARGE SCALE GENOMIC DNA]</scope>
    <source>
        <strain evidence="3 4">DS1314</strain>
    </source>
</reference>
<organism evidence="3 4">
    <name type="scientific">Paenibacillus tundrae</name>
    <dbReference type="NCBI Taxonomy" id="528187"/>
    <lineage>
        <taxon>Bacteria</taxon>
        <taxon>Bacillati</taxon>
        <taxon>Bacillota</taxon>
        <taxon>Bacilli</taxon>
        <taxon>Bacillales</taxon>
        <taxon>Paenibacillaceae</taxon>
        <taxon>Paenibacillus</taxon>
    </lineage>
</organism>
<dbReference type="Pfam" id="PF01464">
    <property type="entry name" value="SLT"/>
    <property type="match status" value="1"/>
</dbReference>
<dbReference type="InterPro" id="IPR008258">
    <property type="entry name" value="Transglycosylase_SLT_dom_1"/>
</dbReference>
<keyword evidence="4" id="KW-1185">Reference proteome</keyword>
<protein>
    <recommendedName>
        <fullName evidence="2">Transglycosylase SLT domain-containing protein</fullName>
    </recommendedName>
</protein>
<dbReference type="PANTHER" id="PTHR37423:SF2">
    <property type="entry name" value="MEMBRANE-BOUND LYTIC MUREIN TRANSGLYCOSYLASE C"/>
    <property type="match status" value="1"/>
</dbReference>
<dbReference type="Gene3D" id="1.10.530.10">
    <property type="match status" value="1"/>
</dbReference>
<comment type="caution">
    <text evidence="3">The sequence shown here is derived from an EMBL/GenBank/DDBJ whole genome shotgun (WGS) entry which is preliminary data.</text>
</comment>
<feature type="domain" description="Transglycosylase SLT" evidence="2">
    <location>
        <begin position="123"/>
        <end position="219"/>
    </location>
</feature>
<dbReference type="InterPro" id="IPR023346">
    <property type="entry name" value="Lysozyme-like_dom_sf"/>
</dbReference>
<sequence>MQIDPSGSRQLLELQLSNVANSSSGSAGAANSSVDFANMMDGLLGTGNRGTSSSEASSASLGLSKRSNDGLLWLQLGSQYSSDSGTPLTASTSSSSPSVSLTSLLDAVSTNGEETVPTDYDSLIAAASAKYGVPESLIKAVIDTESNFNPNVVSSAGAKGLMQLMDGTAAGLGVSNSFDPAQNIDGGTKYLSLQLQRFGGEVKMALAAYNAGPGRVSRLGVSNDTELMNALKLLPTETQAYIAKVEKAKAKYTL</sequence>
<dbReference type="CDD" id="cd00254">
    <property type="entry name" value="LT-like"/>
    <property type="match status" value="1"/>
</dbReference>
<evidence type="ECO:0000313" key="4">
    <source>
        <dbReference type="Proteomes" id="UP001233836"/>
    </source>
</evidence>
<dbReference type="RefSeq" id="WP_307211669.1">
    <property type="nucleotide sequence ID" value="NZ_JAUSTI010000001.1"/>
</dbReference>